<dbReference type="Proteomes" id="UP001152797">
    <property type="component" value="Unassembled WGS sequence"/>
</dbReference>
<dbReference type="InterPro" id="IPR013954">
    <property type="entry name" value="PNK3P"/>
</dbReference>
<feature type="transmembrane region" description="Helical" evidence="6">
    <location>
        <begin position="442"/>
        <end position="461"/>
    </location>
</feature>
<gene>
    <name evidence="7" type="ORF">C1SCF055_LOCUS42134</name>
</gene>
<dbReference type="SUPFAM" id="SSF56784">
    <property type="entry name" value="HAD-like"/>
    <property type="match status" value="1"/>
</dbReference>
<evidence type="ECO:0000313" key="8">
    <source>
        <dbReference type="EMBL" id="CAL4804805.1"/>
    </source>
</evidence>
<feature type="transmembrane region" description="Helical" evidence="6">
    <location>
        <begin position="707"/>
        <end position="733"/>
    </location>
</feature>
<feature type="transmembrane region" description="Helical" evidence="6">
    <location>
        <begin position="499"/>
        <end position="523"/>
    </location>
</feature>
<protein>
    <submittedName>
        <fullName evidence="7">Uncharacterized protein</fullName>
    </submittedName>
</protein>
<comment type="caution">
    <text evidence="7">The sequence shown here is derived from an EMBL/GenBank/DDBJ whole genome shotgun (WGS) entry which is preliminary data.</text>
</comment>
<dbReference type="PANTHER" id="PTHR12083">
    <property type="entry name" value="BIFUNCTIONAL POLYNUCLEOTIDE PHOSPHATASE/KINASE"/>
    <property type="match status" value="1"/>
</dbReference>
<dbReference type="AlphaFoldDB" id="A0A9P1GMC6"/>
<dbReference type="NCBIfam" id="TIGR01662">
    <property type="entry name" value="HAD-SF-IIIA"/>
    <property type="match status" value="1"/>
</dbReference>
<feature type="transmembrane region" description="Helical" evidence="6">
    <location>
        <begin position="753"/>
        <end position="773"/>
    </location>
</feature>
<name>A0A9P1GMC6_9DINO</name>
<keyword evidence="9" id="KW-1185">Reference proteome</keyword>
<dbReference type="GO" id="GO:0003690">
    <property type="term" value="F:double-stranded DNA binding"/>
    <property type="evidence" value="ECO:0007669"/>
    <property type="project" value="TreeGrafter"/>
</dbReference>
<sequence>MEIRILCLRLERSREALQLLANVGLPEPWQRKGWCLYRCKPSLSVKKVAAFDFDKTLHFGGVAWKLSSSHIPKILGRLQQSGYTVAVFSNQHGPGRQSTAERMMAEVEQLLQTFEDFRAFVESDSVDSVDLQIFVATARGDIQDPFRKPNIGMWELLSSLSNQPIDVSQSFYVGNSAGRGGDNSSVDAEFARRIGLDFHTEDVDLVSFCEMQYSIEWILLGNIGDEAKVDMTWPCSLAREMLESSYLCPTQGPNEKAPQGHKDEKFCALAVRLTRLEEATRAQQPPALPDRMCWIWGVRIRHATCPGPEARGEVNRLSIAQCCTVLHVVSRCFQRHLERNPDCGVTAAPDTAVEPVELVNTKPSEMIPRKVDPEAMVQRVLKHGGAVSIATLRVFVALLKFAFEKFEMRARLVLVLFAHHLHRRICNNRQRQRSIHRLPQPLALLVQPYVLFHCVFLYLLGESCMQMWDLMQASHWLDEENFPRWPFSRRPHREPVVDVLRLMAIATPIVTIFTGMVTLVHLWRHHVNLERAFDRGLHWYPSHSHDLAMQVAAMPLIYGVFSLDCVIQTLLLMTGQCFVNEAVSPKMLDMMRHMTEERYSSNLELADLCEAWALYNFGRLCLMRIRRQIRQEVPMLRASLASLDEDQQRGILIFRDPEHFLFRPLEVTTGIGVKFFVYTCVAKSLFALTVTFVADTFHIRLCDQVPWVCSLLPLMDGAAFVSSTIAILSLIAIEHGFHQILRLEGFAPVLKFLGVKVLVTVTCMQSLVISLFHKRDLLKSDEANLCNACLLCFEVLPLSVLTYHAWKPRGAGDAGDWYDADCGWGYGNVDVGRLAGEGDWAESYAALGTNSSTSSRGFRVQVEKAKLEEVSSENLRSFERSPVASRDPQGSASRSFSTESPQGSQSFQHDGSELVRWKSFCDLKRVW</sequence>
<dbReference type="InterPro" id="IPR005178">
    <property type="entry name" value="Ostalpha/TMEM184C"/>
</dbReference>
<dbReference type="GO" id="GO:0046403">
    <property type="term" value="F:polynucleotide 3'-phosphatase activity"/>
    <property type="evidence" value="ECO:0007669"/>
    <property type="project" value="TreeGrafter"/>
</dbReference>
<dbReference type="InterPro" id="IPR036412">
    <property type="entry name" value="HAD-like_sf"/>
</dbReference>
<dbReference type="GO" id="GO:0016020">
    <property type="term" value="C:membrane"/>
    <property type="evidence" value="ECO:0007669"/>
    <property type="project" value="UniProtKB-SubCell"/>
</dbReference>
<dbReference type="EMBL" id="CAMXCT020006638">
    <property type="protein sequence ID" value="CAL1170868.1"/>
    <property type="molecule type" value="Genomic_DNA"/>
</dbReference>
<dbReference type="OrthoDB" id="422926at2759"/>
<dbReference type="GO" id="GO:0046404">
    <property type="term" value="F:ATP-dependent polydeoxyribonucleotide 5'-hydroxyl-kinase activity"/>
    <property type="evidence" value="ECO:0007669"/>
    <property type="project" value="TreeGrafter"/>
</dbReference>
<evidence type="ECO:0000256" key="3">
    <source>
        <dbReference type="ARBA" id="ARBA00022989"/>
    </source>
</evidence>
<evidence type="ECO:0000313" key="7">
    <source>
        <dbReference type="EMBL" id="CAI4017493.1"/>
    </source>
</evidence>
<keyword evidence="3 6" id="KW-1133">Transmembrane helix</keyword>
<dbReference type="Pfam" id="PF03619">
    <property type="entry name" value="Solute_trans_a"/>
    <property type="match status" value="1"/>
</dbReference>
<dbReference type="EMBL" id="CAMXCT030006638">
    <property type="protein sequence ID" value="CAL4804805.1"/>
    <property type="molecule type" value="Genomic_DNA"/>
</dbReference>
<comment type="subcellular location">
    <subcellularLocation>
        <location evidence="1">Membrane</location>
        <topology evidence="1">Multi-pass membrane protein</topology>
    </subcellularLocation>
</comment>
<dbReference type="Gene3D" id="3.40.50.1000">
    <property type="entry name" value="HAD superfamily/HAD-like"/>
    <property type="match status" value="1"/>
</dbReference>
<dbReference type="GO" id="GO:0006281">
    <property type="term" value="P:DNA repair"/>
    <property type="evidence" value="ECO:0007669"/>
    <property type="project" value="TreeGrafter"/>
</dbReference>
<evidence type="ECO:0000256" key="6">
    <source>
        <dbReference type="SAM" id="Phobius"/>
    </source>
</evidence>
<feature type="region of interest" description="Disordered" evidence="5">
    <location>
        <begin position="878"/>
        <end position="911"/>
    </location>
</feature>
<dbReference type="InterPro" id="IPR006549">
    <property type="entry name" value="HAD-SF_hydro_IIIA"/>
</dbReference>
<dbReference type="EMBL" id="CAMXCT010006638">
    <property type="protein sequence ID" value="CAI4017493.1"/>
    <property type="molecule type" value="Genomic_DNA"/>
</dbReference>
<reference evidence="8 9" key="2">
    <citation type="submission" date="2024-05" db="EMBL/GenBank/DDBJ databases">
        <authorList>
            <person name="Chen Y."/>
            <person name="Shah S."/>
            <person name="Dougan E. K."/>
            <person name="Thang M."/>
            <person name="Chan C."/>
        </authorList>
    </citation>
    <scope>NUCLEOTIDE SEQUENCE [LARGE SCALE GENOMIC DNA]</scope>
</reference>
<accession>A0A9P1GMC6</accession>
<evidence type="ECO:0000313" key="9">
    <source>
        <dbReference type="Proteomes" id="UP001152797"/>
    </source>
</evidence>
<keyword evidence="2 6" id="KW-0812">Transmembrane</keyword>
<proteinExistence type="predicted"/>
<dbReference type="SMART" id="SM01417">
    <property type="entry name" value="Solute_trans_a"/>
    <property type="match status" value="1"/>
</dbReference>
<evidence type="ECO:0000256" key="4">
    <source>
        <dbReference type="ARBA" id="ARBA00023136"/>
    </source>
</evidence>
<evidence type="ECO:0000256" key="5">
    <source>
        <dbReference type="SAM" id="MobiDB-lite"/>
    </source>
</evidence>
<dbReference type="PANTHER" id="PTHR12083:SF9">
    <property type="entry name" value="BIFUNCTIONAL POLYNUCLEOTIDE PHOSPHATASE_KINASE"/>
    <property type="match status" value="1"/>
</dbReference>
<evidence type="ECO:0000256" key="1">
    <source>
        <dbReference type="ARBA" id="ARBA00004141"/>
    </source>
</evidence>
<reference evidence="7" key="1">
    <citation type="submission" date="2022-10" db="EMBL/GenBank/DDBJ databases">
        <authorList>
            <person name="Chen Y."/>
            <person name="Dougan E. K."/>
            <person name="Chan C."/>
            <person name="Rhodes N."/>
            <person name="Thang M."/>
        </authorList>
    </citation>
    <scope>NUCLEOTIDE SEQUENCE</scope>
</reference>
<feature type="compositionally biased region" description="Polar residues" evidence="5">
    <location>
        <begin position="888"/>
        <end position="909"/>
    </location>
</feature>
<keyword evidence="4 6" id="KW-0472">Membrane</keyword>
<organism evidence="7">
    <name type="scientific">Cladocopium goreaui</name>
    <dbReference type="NCBI Taxonomy" id="2562237"/>
    <lineage>
        <taxon>Eukaryota</taxon>
        <taxon>Sar</taxon>
        <taxon>Alveolata</taxon>
        <taxon>Dinophyceae</taxon>
        <taxon>Suessiales</taxon>
        <taxon>Symbiodiniaceae</taxon>
        <taxon>Cladocopium</taxon>
    </lineage>
</organism>
<evidence type="ECO:0000256" key="2">
    <source>
        <dbReference type="ARBA" id="ARBA00022692"/>
    </source>
</evidence>
<dbReference type="InterPro" id="IPR023214">
    <property type="entry name" value="HAD_sf"/>
</dbReference>
<dbReference type="Pfam" id="PF08645">
    <property type="entry name" value="PNK3P"/>
    <property type="match status" value="1"/>
</dbReference>